<name>K2SCN6_MACPH</name>
<dbReference type="Proteomes" id="UP000007129">
    <property type="component" value="Unassembled WGS sequence"/>
</dbReference>
<dbReference type="VEuPathDB" id="FungiDB:MPH_02526"/>
<reference evidence="1 2" key="1">
    <citation type="journal article" date="2012" name="BMC Genomics">
        <title>Tools to kill: Genome of one of the most destructive plant pathogenic fungi Macrophomina phaseolina.</title>
        <authorList>
            <person name="Islam M.S."/>
            <person name="Haque M.S."/>
            <person name="Islam M.M."/>
            <person name="Emdad E.M."/>
            <person name="Halim A."/>
            <person name="Hossen Q.M.M."/>
            <person name="Hossain M.Z."/>
            <person name="Ahmed B."/>
            <person name="Rahim S."/>
            <person name="Rahman M.S."/>
            <person name="Alam M.M."/>
            <person name="Hou S."/>
            <person name="Wan X."/>
            <person name="Saito J.A."/>
            <person name="Alam M."/>
        </authorList>
    </citation>
    <scope>NUCLEOTIDE SEQUENCE [LARGE SCALE GENOMIC DNA]</scope>
    <source>
        <strain evidence="1 2">MS6</strain>
    </source>
</reference>
<protein>
    <submittedName>
        <fullName evidence="1">Uncharacterized protein</fullName>
    </submittedName>
</protein>
<proteinExistence type="predicted"/>
<dbReference type="EMBL" id="AHHD01000094">
    <property type="protein sequence ID" value="EKG20169.1"/>
    <property type="molecule type" value="Genomic_DNA"/>
</dbReference>
<evidence type="ECO:0000313" key="2">
    <source>
        <dbReference type="Proteomes" id="UP000007129"/>
    </source>
</evidence>
<dbReference type="HOGENOM" id="CLU_1644034_0_0_1"/>
<organism evidence="1 2">
    <name type="scientific">Macrophomina phaseolina (strain MS6)</name>
    <name type="common">Charcoal rot fungus</name>
    <dbReference type="NCBI Taxonomy" id="1126212"/>
    <lineage>
        <taxon>Eukaryota</taxon>
        <taxon>Fungi</taxon>
        <taxon>Dikarya</taxon>
        <taxon>Ascomycota</taxon>
        <taxon>Pezizomycotina</taxon>
        <taxon>Dothideomycetes</taxon>
        <taxon>Dothideomycetes incertae sedis</taxon>
        <taxon>Botryosphaeriales</taxon>
        <taxon>Botryosphaeriaceae</taxon>
        <taxon>Macrophomina</taxon>
    </lineage>
</organism>
<comment type="caution">
    <text evidence="1">The sequence shown here is derived from an EMBL/GenBank/DDBJ whole genome shotgun (WGS) entry which is preliminary data.</text>
</comment>
<accession>K2SCN6</accession>
<sequence length="161" mass="18733">MLFLLACRCIAILPKDPNIDKNEIGAKQANGRARGRASRGSHFQHHALQRFVPRHFHFAGTFNSPTFHTHCLLLPPSFFFFFSSFRANAVVSFTSRLKAEQRALRSRRWCCARGLRNLEHAYLTHTKSLFPPLTSFSFCQRLPQESIYQHFCKHRVFLLLQ</sequence>
<gene>
    <name evidence="1" type="ORF">MPH_02526</name>
</gene>
<dbReference type="InParanoid" id="K2SCN6"/>
<dbReference type="AlphaFoldDB" id="K2SCN6"/>
<evidence type="ECO:0000313" key="1">
    <source>
        <dbReference type="EMBL" id="EKG20169.1"/>
    </source>
</evidence>